<proteinExistence type="predicted"/>
<dbReference type="Proteomes" id="UP000507245">
    <property type="component" value="Unassembled WGS sequence"/>
</dbReference>
<dbReference type="AlphaFoldDB" id="A0A6J5WZA7"/>
<gene>
    <name evidence="2" type="ORF">ORAREDHAP_LOCUS22898</name>
</gene>
<feature type="region of interest" description="Disordered" evidence="1">
    <location>
        <begin position="1"/>
        <end position="44"/>
    </location>
</feature>
<organism evidence="2 3">
    <name type="scientific">Prunus armeniaca</name>
    <name type="common">Apricot</name>
    <name type="synonym">Armeniaca vulgaris</name>
    <dbReference type="NCBI Taxonomy" id="36596"/>
    <lineage>
        <taxon>Eukaryota</taxon>
        <taxon>Viridiplantae</taxon>
        <taxon>Streptophyta</taxon>
        <taxon>Embryophyta</taxon>
        <taxon>Tracheophyta</taxon>
        <taxon>Spermatophyta</taxon>
        <taxon>Magnoliopsida</taxon>
        <taxon>eudicotyledons</taxon>
        <taxon>Gunneridae</taxon>
        <taxon>Pentapetalae</taxon>
        <taxon>rosids</taxon>
        <taxon>fabids</taxon>
        <taxon>Rosales</taxon>
        <taxon>Rosaceae</taxon>
        <taxon>Amygdaloideae</taxon>
        <taxon>Amygdaleae</taxon>
        <taxon>Prunus</taxon>
    </lineage>
</organism>
<keyword evidence="3" id="KW-1185">Reference proteome</keyword>
<evidence type="ECO:0000256" key="1">
    <source>
        <dbReference type="SAM" id="MobiDB-lite"/>
    </source>
</evidence>
<sequence length="59" mass="6853">MKSKRRTVKPRSVKSSRLFSRAPPRLFTQDEHDDDDDDEDLSSGLSKEQCLLKNLYGVR</sequence>
<accession>A0A6J5WZA7</accession>
<evidence type="ECO:0000313" key="3">
    <source>
        <dbReference type="Proteomes" id="UP000507245"/>
    </source>
</evidence>
<reference evidence="3" key="1">
    <citation type="journal article" date="2020" name="Genome Biol.">
        <title>Gamete binning: chromosome-level and haplotype-resolved genome assembly enabled by high-throughput single-cell sequencing of gamete genomes.</title>
        <authorList>
            <person name="Campoy J.A."/>
            <person name="Sun H."/>
            <person name="Goel M."/>
            <person name="Jiao W.-B."/>
            <person name="Folz-Donahue K."/>
            <person name="Wang N."/>
            <person name="Rubio M."/>
            <person name="Liu C."/>
            <person name="Kukat C."/>
            <person name="Ruiz D."/>
            <person name="Huettel B."/>
            <person name="Schneeberger K."/>
        </authorList>
    </citation>
    <scope>NUCLEOTIDE SEQUENCE [LARGE SCALE GENOMIC DNA]</scope>
    <source>
        <strain evidence="3">cv. Rojo Pasion</strain>
    </source>
</reference>
<feature type="compositionally biased region" description="Acidic residues" evidence="1">
    <location>
        <begin position="31"/>
        <end position="41"/>
    </location>
</feature>
<name>A0A6J5WZA7_PRUAR</name>
<feature type="compositionally biased region" description="Basic residues" evidence="1">
    <location>
        <begin position="1"/>
        <end position="14"/>
    </location>
</feature>
<dbReference type="EMBL" id="CAEKKB010000003">
    <property type="protein sequence ID" value="CAB4305042.1"/>
    <property type="molecule type" value="Genomic_DNA"/>
</dbReference>
<protein>
    <submittedName>
        <fullName evidence="2">Uncharacterized protein</fullName>
    </submittedName>
</protein>
<evidence type="ECO:0000313" key="2">
    <source>
        <dbReference type="EMBL" id="CAB4305042.1"/>
    </source>
</evidence>